<gene>
    <name evidence="1" type="ORF">GMO_09830</name>
</gene>
<accession>G6XHL7</accession>
<evidence type="ECO:0000313" key="1">
    <source>
        <dbReference type="EMBL" id="EHH69675.1"/>
    </source>
</evidence>
<dbReference type="PATRIC" id="fig|1088869.3.peg.988"/>
<sequence>MMGLFTGSAMAAAPKIDDAVVRSSQQRTDNNSVRPVAEKVTVTSEDEMENCNKVWVNTATHVYHLSGSFWYGSTAHGKYMCEQDAKRTGNTAGQF</sequence>
<dbReference type="STRING" id="1088869.GMO_09830"/>
<proteinExistence type="predicted"/>
<dbReference type="AlphaFoldDB" id="G6XHL7"/>
<keyword evidence="2" id="KW-1185">Reference proteome</keyword>
<dbReference type="EMBL" id="AGQV01000001">
    <property type="protein sequence ID" value="EHH69675.1"/>
    <property type="molecule type" value="Genomic_DNA"/>
</dbReference>
<organism evidence="1 2">
    <name type="scientific">Gluconobacter morbifer G707</name>
    <dbReference type="NCBI Taxonomy" id="1088869"/>
    <lineage>
        <taxon>Bacteria</taxon>
        <taxon>Pseudomonadati</taxon>
        <taxon>Pseudomonadota</taxon>
        <taxon>Alphaproteobacteria</taxon>
        <taxon>Acetobacterales</taxon>
        <taxon>Acetobacteraceae</taxon>
        <taxon>Gluconobacter</taxon>
    </lineage>
</organism>
<comment type="caution">
    <text evidence="1">The sequence shown here is derived from an EMBL/GenBank/DDBJ whole genome shotgun (WGS) entry which is preliminary data.</text>
</comment>
<name>G6XHL7_9PROT</name>
<evidence type="ECO:0000313" key="2">
    <source>
        <dbReference type="Proteomes" id="UP000004949"/>
    </source>
</evidence>
<dbReference type="Proteomes" id="UP000004949">
    <property type="component" value="Unassembled WGS sequence"/>
</dbReference>
<protein>
    <submittedName>
        <fullName evidence="1">Uncharacterized protein</fullName>
    </submittedName>
</protein>
<reference evidence="1 2" key="1">
    <citation type="submission" date="2011-10" db="EMBL/GenBank/DDBJ databases">
        <title>Genome sequence of Gluconobacter morbifer G707, isolated from Drosophila gut.</title>
        <authorList>
            <person name="Lee W.-J."/>
            <person name="Kim E.-K."/>
        </authorList>
    </citation>
    <scope>NUCLEOTIDE SEQUENCE [LARGE SCALE GENOMIC DNA]</scope>
    <source>
        <strain evidence="1 2">G707</strain>
    </source>
</reference>